<evidence type="ECO:0000256" key="1">
    <source>
        <dbReference type="ARBA" id="ARBA00004123"/>
    </source>
</evidence>
<dbReference type="InterPro" id="IPR058537">
    <property type="entry name" value="TPR_TNPO3_IPO13_4th"/>
</dbReference>
<reference evidence="7" key="1">
    <citation type="submission" date="2023-08" db="EMBL/GenBank/DDBJ databases">
        <authorList>
            <person name="Chen Y."/>
            <person name="Shah S."/>
            <person name="Dougan E. K."/>
            <person name="Thang M."/>
            <person name="Chan C."/>
        </authorList>
    </citation>
    <scope>NUCLEOTIDE SEQUENCE</scope>
</reference>
<gene>
    <name evidence="7" type="ORF">EVOR1521_LOCUS10332</name>
</gene>
<keyword evidence="8" id="KW-1185">Reference proteome</keyword>
<dbReference type="Proteomes" id="UP001178507">
    <property type="component" value="Unassembled WGS sequence"/>
</dbReference>
<evidence type="ECO:0000256" key="2">
    <source>
        <dbReference type="ARBA" id="ARBA00007991"/>
    </source>
</evidence>
<dbReference type="GO" id="GO:0031267">
    <property type="term" value="F:small GTPase binding"/>
    <property type="evidence" value="ECO:0007669"/>
    <property type="project" value="InterPro"/>
</dbReference>
<feature type="domain" description="Exportin-1/Importin-beta-like" evidence="6">
    <location>
        <begin position="100"/>
        <end position="240"/>
    </location>
</feature>
<dbReference type="InterPro" id="IPR051345">
    <property type="entry name" value="Importin_beta-like_NTR"/>
</dbReference>
<comment type="caution">
    <text evidence="7">The sequence shown here is derived from an EMBL/GenBank/DDBJ whole genome shotgun (WGS) entry which is preliminary data.</text>
</comment>
<dbReference type="SUPFAM" id="SSF48371">
    <property type="entry name" value="ARM repeat"/>
    <property type="match status" value="1"/>
</dbReference>
<proteinExistence type="inferred from homology"/>
<protein>
    <submittedName>
        <fullName evidence="7">Uncharacterized protein</fullName>
    </submittedName>
</protein>
<accession>A0AA36IAH5</accession>
<dbReference type="PANTHER" id="PTHR12363:SF33">
    <property type="entry name" value="IMPORTIN-13"/>
    <property type="match status" value="1"/>
</dbReference>
<dbReference type="InterPro" id="IPR011989">
    <property type="entry name" value="ARM-like"/>
</dbReference>
<dbReference type="GO" id="GO:0006606">
    <property type="term" value="P:protein import into nucleus"/>
    <property type="evidence" value="ECO:0007669"/>
    <property type="project" value="TreeGrafter"/>
</dbReference>
<dbReference type="GO" id="GO:0005737">
    <property type="term" value="C:cytoplasm"/>
    <property type="evidence" value="ECO:0007669"/>
    <property type="project" value="TreeGrafter"/>
</dbReference>
<dbReference type="Pfam" id="PF08389">
    <property type="entry name" value="Xpo1"/>
    <property type="match status" value="1"/>
</dbReference>
<evidence type="ECO:0000256" key="4">
    <source>
        <dbReference type="ARBA" id="ARBA00023242"/>
    </source>
</evidence>
<dbReference type="Gene3D" id="1.25.10.10">
    <property type="entry name" value="Leucine-rich Repeat Variant"/>
    <property type="match status" value="2"/>
</dbReference>
<dbReference type="Pfam" id="PF03810">
    <property type="entry name" value="IBN_N"/>
    <property type="match status" value="1"/>
</dbReference>
<comment type="similarity">
    <text evidence="2">Belongs to the importin beta family.</text>
</comment>
<dbReference type="InterPro" id="IPR001494">
    <property type="entry name" value="Importin-beta_N"/>
</dbReference>
<evidence type="ECO:0000259" key="5">
    <source>
        <dbReference type="Pfam" id="PF03810"/>
    </source>
</evidence>
<dbReference type="EMBL" id="CAUJNA010000990">
    <property type="protein sequence ID" value="CAJ1383125.1"/>
    <property type="molecule type" value="Genomic_DNA"/>
</dbReference>
<dbReference type="GO" id="GO:0005634">
    <property type="term" value="C:nucleus"/>
    <property type="evidence" value="ECO:0007669"/>
    <property type="project" value="UniProtKB-SubCell"/>
</dbReference>
<keyword evidence="3" id="KW-0813">Transport</keyword>
<dbReference type="InterPro" id="IPR013598">
    <property type="entry name" value="Exportin-1/Importin-b-like"/>
</dbReference>
<keyword evidence="4" id="KW-0539">Nucleus</keyword>
<dbReference type="Pfam" id="PF24139">
    <property type="entry name" value="TPR_TNPO3_IPO13_4th"/>
    <property type="match status" value="1"/>
</dbReference>
<evidence type="ECO:0000313" key="8">
    <source>
        <dbReference type="Proteomes" id="UP001178507"/>
    </source>
</evidence>
<dbReference type="InterPro" id="IPR016024">
    <property type="entry name" value="ARM-type_fold"/>
</dbReference>
<evidence type="ECO:0000256" key="3">
    <source>
        <dbReference type="ARBA" id="ARBA00022448"/>
    </source>
</evidence>
<evidence type="ECO:0000313" key="7">
    <source>
        <dbReference type="EMBL" id="CAJ1383125.1"/>
    </source>
</evidence>
<evidence type="ECO:0000259" key="6">
    <source>
        <dbReference type="Pfam" id="PF08389"/>
    </source>
</evidence>
<name>A0AA36IAH5_9DINO</name>
<dbReference type="PANTHER" id="PTHR12363">
    <property type="entry name" value="TRANSPORTIN 3 AND IMPORTIN 13"/>
    <property type="match status" value="1"/>
</dbReference>
<sequence>MEQALPALQALYASSDPGTKKEADDDWLTKFQQTPAAWQVSDQLLSQADAPMQFRFFAAQTMRTKVQFDFYELPADDSYTSLRDSMLTHINRFRAAEHAPIHTMLAIALADLAIQMDHAWPNAVETLFQHFGQSPDSYPTLLEVLRMLPEENNNLKLMTDSFKRESCSQRLQAATPEVVRFLLNLQCPTVQARRKVLECFLSWIKFTNLQASDIAQNPLLPECFKHVVEAGDLSETATDIIVEVLRMCSMDITQYQPVIQVILGQLNGLRSKFEAQLSRGVEAALDGDQDGLLQICRIYVEVGECLVPLVMTQCTDPQIVNILEAEMGGVHRGAGHRFSGSLSEISSIPLEFWHRLANEICRHLGHMCRLGVVDGCLFLSHSLRAARGMGKVGTIHLPIRMHLFIVDGVGAVVASLNQDDNFRNGLEQLVTPLVAGLNSERERPNVLSEILDRLTTIIRQVHIREGTAKAVSVGALISNTFWPVIRQCLAQHPGDSKLVEKSCRLLKHSMRCVPDLFKPNVSDVARTLVTAFQQQQHSSYLYIAEILAHTYAKDPEIVPVLTELFNQLSGIGYQCLISAKDRLEEITELVEDFFGMFERYLRFAPRIVLEAPTLAPTMQLWSTTIFVQQKEAVEAVIAFIESVLSHIAEGSKLGRRHADENKANIGQLLRPHALQVTPGFVEALFTLIAGVPTKYVQETIHSILDHVRSAFPQEFATWLQAGLALLPPSVGSKVELTKFGEQILRGDEQQLYEAIQDC</sequence>
<comment type="subcellular location">
    <subcellularLocation>
        <location evidence="1">Nucleus</location>
    </subcellularLocation>
</comment>
<feature type="domain" description="Importin N-terminal" evidence="5">
    <location>
        <begin position="26"/>
        <end position="90"/>
    </location>
</feature>
<organism evidence="7 8">
    <name type="scientific">Effrenium voratum</name>
    <dbReference type="NCBI Taxonomy" id="2562239"/>
    <lineage>
        <taxon>Eukaryota</taxon>
        <taxon>Sar</taxon>
        <taxon>Alveolata</taxon>
        <taxon>Dinophyceae</taxon>
        <taxon>Suessiales</taxon>
        <taxon>Symbiodiniaceae</taxon>
        <taxon>Effrenium</taxon>
    </lineage>
</organism>
<dbReference type="AlphaFoldDB" id="A0AA36IAH5"/>